<protein>
    <recommendedName>
        <fullName evidence="2">F-box domain-containing protein</fullName>
    </recommendedName>
</protein>
<dbReference type="Proteomes" id="UP001519460">
    <property type="component" value="Unassembled WGS sequence"/>
</dbReference>
<organism evidence="3 4">
    <name type="scientific">Batillaria attramentaria</name>
    <dbReference type="NCBI Taxonomy" id="370345"/>
    <lineage>
        <taxon>Eukaryota</taxon>
        <taxon>Metazoa</taxon>
        <taxon>Spiralia</taxon>
        <taxon>Lophotrochozoa</taxon>
        <taxon>Mollusca</taxon>
        <taxon>Gastropoda</taxon>
        <taxon>Caenogastropoda</taxon>
        <taxon>Sorbeoconcha</taxon>
        <taxon>Cerithioidea</taxon>
        <taxon>Batillariidae</taxon>
        <taxon>Batillaria</taxon>
    </lineage>
</organism>
<dbReference type="SUPFAM" id="SSF81383">
    <property type="entry name" value="F-box domain"/>
    <property type="match status" value="1"/>
</dbReference>
<evidence type="ECO:0000313" key="3">
    <source>
        <dbReference type="EMBL" id="KAK7495083.1"/>
    </source>
</evidence>
<sequence>MDRRRFNRRFRFSESSSEDHDDVSRDHQAADHGDDVGNRSPNPDKDTPPRGHADTDSEEEGGYSGGGGGRKRRFHSTSSSSSHSPSPKSSLTPHSSSSERDGHEPSSRQVTVDDYYRSEKLKMCRSPEAAKELAEKNEDEDEEEEDDGWGELPAILLEDIFVLLTPKQRHQASMVCRPWYEIFYSPRVWETFVLLERTLTRRRFNLYKGYQRELCPRKTQVCLMRVGCFFKRIVVTPISDFYNLYEFLRVLASFLGFYTDFPMPLLHTFRFTFACESRGMTGVVIHGTGGKILDELKVLLGNMQQLRHLALNELLLDVLEVPGLLEAAAKHSGDSLTSLELLNCTKVPLAMPDVTQFCHLLKLKLSPQHLNDEVVLLLGGTQLLQLHLLQDAYTCPCEPVASEAWKLFKEMAPNKRVFLEIQGLTKTPLLLQPHAPVRGVVFRTPYHRLTADLCTWLVEYYSKYLEYFVQESLPRAHGSRKFHERADASFLRLIRTCHRLHTLVIRERISLGTLLLIASEGRALRTFIVRENALIKKCEWPRAREWSKEYYRWLKKTSRNYQLAFQEVPVVMEQRWKPSPDRAFKHLRLLIS</sequence>
<dbReference type="Gene3D" id="3.80.10.10">
    <property type="entry name" value="Ribonuclease Inhibitor"/>
    <property type="match status" value="1"/>
</dbReference>
<dbReference type="InterPro" id="IPR032675">
    <property type="entry name" value="LRR_dom_sf"/>
</dbReference>
<feature type="domain" description="F-box" evidence="2">
    <location>
        <begin position="146"/>
        <end position="192"/>
    </location>
</feature>
<accession>A0ABD0L6I5</accession>
<evidence type="ECO:0000259" key="2">
    <source>
        <dbReference type="PROSITE" id="PS50181"/>
    </source>
</evidence>
<dbReference type="PANTHER" id="PTHR20872:SF1">
    <property type="entry name" value="F-BOX DOMAIN-CONTAINING PROTEIN"/>
    <property type="match status" value="1"/>
</dbReference>
<proteinExistence type="predicted"/>
<dbReference type="EMBL" id="JACVVK020000078">
    <property type="protein sequence ID" value="KAK7495083.1"/>
    <property type="molecule type" value="Genomic_DNA"/>
</dbReference>
<name>A0ABD0L6I5_9CAEN</name>
<gene>
    <name evidence="3" type="ORF">BaRGS_00013723</name>
</gene>
<feature type="compositionally biased region" description="Acidic residues" evidence="1">
    <location>
        <begin position="137"/>
        <end position="148"/>
    </location>
</feature>
<feature type="region of interest" description="Disordered" evidence="1">
    <location>
        <begin position="126"/>
        <end position="148"/>
    </location>
</feature>
<reference evidence="3 4" key="1">
    <citation type="journal article" date="2023" name="Sci. Data">
        <title>Genome assembly of the Korean intertidal mud-creeper Batillaria attramentaria.</title>
        <authorList>
            <person name="Patra A.K."/>
            <person name="Ho P.T."/>
            <person name="Jun S."/>
            <person name="Lee S.J."/>
            <person name="Kim Y."/>
            <person name="Won Y.J."/>
        </authorList>
    </citation>
    <scope>NUCLEOTIDE SEQUENCE [LARGE SCALE GENOMIC DNA]</scope>
    <source>
        <strain evidence="3">Wonlab-2016</strain>
    </source>
</reference>
<dbReference type="PANTHER" id="PTHR20872">
    <property type="match status" value="1"/>
</dbReference>
<dbReference type="AlphaFoldDB" id="A0ABD0L6I5"/>
<evidence type="ECO:0000256" key="1">
    <source>
        <dbReference type="SAM" id="MobiDB-lite"/>
    </source>
</evidence>
<dbReference type="InterPro" id="IPR036047">
    <property type="entry name" value="F-box-like_dom_sf"/>
</dbReference>
<keyword evidence="4" id="KW-1185">Reference proteome</keyword>
<feature type="compositionally biased region" description="Low complexity" evidence="1">
    <location>
        <begin position="76"/>
        <end position="96"/>
    </location>
</feature>
<dbReference type="InterPro" id="IPR001810">
    <property type="entry name" value="F-box_dom"/>
</dbReference>
<feature type="compositionally biased region" description="Basic residues" evidence="1">
    <location>
        <begin position="1"/>
        <end position="10"/>
    </location>
</feature>
<dbReference type="Gene3D" id="1.20.1280.50">
    <property type="match status" value="1"/>
</dbReference>
<dbReference type="Pfam" id="PF12937">
    <property type="entry name" value="F-box-like"/>
    <property type="match status" value="1"/>
</dbReference>
<dbReference type="PROSITE" id="PS50181">
    <property type="entry name" value="FBOX"/>
    <property type="match status" value="1"/>
</dbReference>
<evidence type="ECO:0000313" key="4">
    <source>
        <dbReference type="Proteomes" id="UP001519460"/>
    </source>
</evidence>
<comment type="caution">
    <text evidence="3">The sequence shown here is derived from an EMBL/GenBank/DDBJ whole genome shotgun (WGS) entry which is preliminary data.</text>
</comment>
<feature type="compositionally biased region" description="Basic and acidic residues" evidence="1">
    <location>
        <begin position="22"/>
        <end position="55"/>
    </location>
</feature>
<feature type="compositionally biased region" description="Basic and acidic residues" evidence="1">
    <location>
        <begin position="97"/>
        <end position="106"/>
    </location>
</feature>
<feature type="region of interest" description="Disordered" evidence="1">
    <location>
        <begin position="1"/>
        <end position="114"/>
    </location>
</feature>